<reference evidence="1 2" key="1">
    <citation type="journal article" date="2019" name="Genome Biol. Evol.">
        <title>Insights into the evolution of the New World diploid cottons (Gossypium, subgenus Houzingenia) based on genome sequencing.</title>
        <authorList>
            <person name="Grover C.E."/>
            <person name="Arick M.A. 2nd"/>
            <person name="Thrash A."/>
            <person name="Conover J.L."/>
            <person name="Sanders W.S."/>
            <person name="Peterson D.G."/>
            <person name="Frelichowski J.E."/>
            <person name="Scheffler J.A."/>
            <person name="Scheffler B.E."/>
            <person name="Wendel J.F."/>
        </authorList>
    </citation>
    <scope>NUCLEOTIDE SEQUENCE [LARGE SCALE GENOMIC DNA]</scope>
    <source>
        <strain evidence="1">5</strain>
        <tissue evidence="1">Leaf</tissue>
    </source>
</reference>
<keyword evidence="2" id="KW-1185">Reference proteome</keyword>
<dbReference type="OrthoDB" id="10400436at2759"/>
<proteinExistence type="predicted"/>
<protein>
    <submittedName>
        <fullName evidence="1">Uncharacterized protein</fullName>
    </submittedName>
</protein>
<comment type="caution">
    <text evidence="1">The sequence shown here is derived from an EMBL/GenBank/DDBJ whole genome shotgun (WGS) entry which is preliminary data.</text>
</comment>
<evidence type="ECO:0000313" key="2">
    <source>
        <dbReference type="Proteomes" id="UP000593579"/>
    </source>
</evidence>
<dbReference type="EMBL" id="JABEZY010260289">
    <property type="protein sequence ID" value="MBA0754179.1"/>
    <property type="molecule type" value="Genomic_DNA"/>
</dbReference>
<organism evidence="1 2">
    <name type="scientific">Gossypium gossypioides</name>
    <name type="common">Mexican cotton</name>
    <name type="synonym">Selera gossypioides</name>
    <dbReference type="NCBI Taxonomy" id="34282"/>
    <lineage>
        <taxon>Eukaryota</taxon>
        <taxon>Viridiplantae</taxon>
        <taxon>Streptophyta</taxon>
        <taxon>Embryophyta</taxon>
        <taxon>Tracheophyta</taxon>
        <taxon>Spermatophyta</taxon>
        <taxon>Magnoliopsida</taxon>
        <taxon>eudicotyledons</taxon>
        <taxon>Gunneridae</taxon>
        <taxon>Pentapetalae</taxon>
        <taxon>rosids</taxon>
        <taxon>malvids</taxon>
        <taxon>Malvales</taxon>
        <taxon>Malvaceae</taxon>
        <taxon>Malvoideae</taxon>
        <taxon>Gossypium</taxon>
    </lineage>
</organism>
<gene>
    <name evidence="1" type="ORF">Gogos_005510</name>
</gene>
<sequence length="62" mass="6904">MAYISITLFLPMVARLRMLKTTLGYGVQATKMGSLFSEQPMFGSTIFHFTIAPMVLSMSLLI</sequence>
<dbReference type="AlphaFoldDB" id="A0A7J9D0A2"/>
<accession>A0A7J9D0A2</accession>
<dbReference type="Proteomes" id="UP000593579">
    <property type="component" value="Unassembled WGS sequence"/>
</dbReference>
<evidence type="ECO:0000313" key="1">
    <source>
        <dbReference type="EMBL" id="MBA0754179.1"/>
    </source>
</evidence>
<name>A0A7J9D0A2_GOSGO</name>